<evidence type="ECO:0000259" key="14">
    <source>
        <dbReference type="Pfam" id="PF16363"/>
    </source>
</evidence>
<dbReference type="GO" id="GO:0070403">
    <property type="term" value="F:NAD+ binding"/>
    <property type="evidence" value="ECO:0007669"/>
    <property type="project" value="InterPro"/>
</dbReference>
<keyword evidence="9" id="KW-1133">Transmembrane helix</keyword>
<evidence type="ECO:0000256" key="12">
    <source>
        <dbReference type="ARBA" id="ARBA00023136"/>
    </source>
</evidence>
<comment type="pathway">
    <text evidence="3">Nucleotide-sugar biosynthesis; UDP-alpha-D-xylose biosynthesis; UDP-alpha-D-xylose from UDP-alpha-D-glucuronate: step 1/1.</text>
</comment>
<evidence type="ECO:0000256" key="8">
    <source>
        <dbReference type="ARBA" id="ARBA00022968"/>
    </source>
</evidence>
<organism evidence="15">
    <name type="scientific">freshwater metagenome</name>
    <dbReference type="NCBI Taxonomy" id="449393"/>
    <lineage>
        <taxon>unclassified sequences</taxon>
        <taxon>metagenomes</taxon>
        <taxon>ecological metagenomes</taxon>
    </lineage>
</organism>
<protein>
    <recommendedName>
        <fullName evidence="5">UDP-glucuronate decarboxylase</fullName>
        <ecNumber evidence="5">4.1.1.35</ecNumber>
    </recommendedName>
</protein>
<evidence type="ECO:0000256" key="11">
    <source>
        <dbReference type="ARBA" id="ARBA00023034"/>
    </source>
</evidence>
<keyword evidence="8" id="KW-0735">Signal-anchor</keyword>
<evidence type="ECO:0000256" key="7">
    <source>
        <dbReference type="ARBA" id="ARBA00022793"/>
    </source>
</evidence>
<keyword evidence="6" id="KW-0812">Transmembrane</keyword>
<dbReference type="InterPro" id="IPR044516">
    <property type="entry name" value="UXS-like"/>
</dbReference>
<evidence type="ECO:0000313" key="15">
    <source>
        <dbReference type="EMBL" id="KGA16389.1"/>
    </source>
</evidence>
<comment type="similarity">
    <text evidence="4">Belongs to the NAD(P)-dependent epimerase/dehydratase family. UDP-glucuronic acid decarboxylase subfamily.</text>
</comment>
<accession>A0A094Q2W1</accession>
<proteinExistence type="inferred from homology"/>
<comment type="caution">
    <text evidence="15">The sequence shown here is derived from an EMBL/GenBank/DDBJ whole genome shotgun (WGS) entry which is preliminary data.</text>
</comment>
<dbReference type="GO" id="GO:0032580">
    <property type="term" value="C:Golgi cisterna membrane"/>
    <property type="evidence" value="ECO:0007669"/>
    <property type="project" value="UniProtKB-SubCell"/>
</dbReference>
<dbReference type="GO" id="GO:0033320">
    <property type="term" value="P:UDP-D-xylose biosynthetic process"/>
    <property type="evidence" value="ECO:0007669"/>
    <property type="project" value="UniProtKB-UniPathway"/>
</dbReference>
<sequence>MRVFITGGAGFIGSHLCDALIAQGHQVSILDNMSTGSAANIAHIKDQIEIHQGDIRDAALVEKLMAPADLVLHMAAALGVNTILENPIESVSINFTGSEVVLSAATKLNKRIIIASTSEVYGKNPKQPLNETDDRVVGAPQKIRWTYSDAKALEEAIAHALFLTKGLKVTTVRLFNTVGPRQTGRYGMVLPRFVQSALKNEPISIYGDGTQSRVFCHVQDAVKAILTLATTDSAIGEVYNIGGTGETSIKQLAEKIIERTKSTSTITYTPYDQAYPSGFEDMQRRVPDITKIKTSIGWAPANTLDNIIDDVAAEMKK</sequence>
<keyword evidence="11" id="KW-0333">Golgi apparatus</keyword>
<evidence type="ECO:0000256" key="4">
    <source>
        <dbReference type="ARBA" id="ARBA00007505"/>
    </source>
</evidence>
<dbReference type="InterPro" id="IPR016040">
    <property type="entry name" value="NAD(P)-bd_dom"/>
</dbReference>
<dbReference type="UniPathway" id="UPA00796">
    <property type="reaction ID" value="UER00771"/>
</dbReference>
<dbReference type="AlphaFoldDB" id="A0A094Q2W1"/>
<dbReference type="Pfam" id="PF16363">
    <property type="entry name" value="GDP_Man_Dehyd"/>
    <property type="match status" value="1"/>
</dbReference>
<dbReference type="EC" id="4.1.1.35" evidence="5"/>
<dbReference type="InterPro" id="IPR036291">
    <property type="entry name" value="NAD(P)-bd_dom_sf"/>
</dbReference>
<dbReference type="SUPFAM" id="SSF51735">
    <property type="entry name" value="NAD(P)-binding Rossmann-fold domains"/>
    <property type="match status" value="1"/>
</dbReference>
<keyword evidence="13" id="KW-0456">Lyase</keyword>
<dbReference type="PANTHER" id="PTHR43078:SF6">
    <property type="entry name" value="UDP-GLUCURONIC ACID DECARBOXYLASE 1"/>
    <property type="match status" value="1"/>
</dbReference>
<evidence type="ECO:0000256" key="9">
    <source>
        <dbReference type="ARBA" id="ARBA00022989"/>
    </source>
</evidence>
<dbReference type="GO" id="GO:0048040">
    <property type="term" value="F:UDP-glucuronate decarboxylase activity"/>
    <property type="evidence" value="ECO:0007669"/>
    <property type="project" value="UniProtKB-EC"/>
</dbReference>
<comment type="subcellular location">
    <subcellularLocation>
        <location evidence="2">Golgi apparatus</location>
        <location evidence="2">Golgi stack membrane</location>
        <topology evidence="2">Single-pass type II membrane protein</topology>
    </subcellularLocation>
</comment>
<dbReference type="Gene3D" id="3.40.50.720">
    <property type="entry name" value="NAD(P)-binding Rossmann-like Domain"/>
    <property type="match status" value="1"/>
</dbReference>
<dbReference type="GO" id="GO:0042732">
    <property type="term" value="P:D-xylose metabolic process"/>
    <property type="evidence" value="ECO:0007669"/>
    <property type="project" value="InterPro"/>
</dbReference>
<evidence type="ECO:0000256" key="2">
    <source>
        <dbReference type="ARBA" id="ARBA00004447"/>
    </source>
</evidence>
<gene>
    <name evidence="15" type="ORF">GM50_14580</name>
</gene>
<evidence type="ECO:0000256" key="5">
    <source>
        <dbReference type="ARBA" id="ARBA00012290"/>
    </source>
</evidence>
<dbReference type="PANTHER" id="PTHR43078">
    <property type="entry name" value="UDP-GLUCURONIC ACID DECARBOXYLASE-RELATED"/>
    <property type="match status" value="1"/>
</dbReference>
<keyword evidence="7" id="KW-0210">Decarboxylase</keyword>
<evidence type="ECO:0000256" key="6">
    <source>
        <dbReference type="ARBA" id="ARBA00022692"/>
    </source>
</evidence>
<name>A0A094Q2W1_9ZZZZ</name>
<evidence type="ECO:0000256" key="1">
    <source>
        <dbReference type="ARBA" id="ARBA00001911"/>
    </source>
</evidence>
<keyword evidence="12" id="KW-0472">Membrane</keyword>
<feature type="domain" description="NAD(P)-binding" evidence="14">
    <location>
        <begin position="4"/>
        <end position="310"/>
    </location>
</feature>
<evidence type="ECO:0000256" key="13">
    <source>
        <dbReference type="ARBA" id="ARBA00023239"/>
    </source>
</evidence>
<evidence type="ECO:0000256" key="3">
    <source>
        <dbReference type="ARBA" id="ARBA00005100"/>
    </source>
</evidence>
<evidence type="ECO:0000256" key="10">
    <source>
        <dbReference type="ARBA" id="ARBA00023027"/>
    </source>
</evidence>
<keyword evidence="10" id="KW-0520">NAD</keyword>
<dbReference type="EMBL" id="JNSK01000067">
    <property type="protein sequence ID" value="KGA16389.1"/>
    <property type="molecule type" value="Genomic_DNA"/>
</dbReference>
<reference evidence="15" key="1">
    <citation type="submission" date="2014-05" db="EMBL/GenBank/DDBJ databases">
        <title>Key roles for freshwater Actinobacteria revealed by deep metagenomic sequencing.</title>
        <authorList>
            <person name="Ghai R."/>
            <person name="Mizuno C.M."/>
            <person name="Picazo A."/>
            <person name="Camacho A."/>
            <person name="Rodriguez-Valera F."/>
        </authorList>
    </citation>
    <scope>NUCLEOTIDE SEQUENCE</scope>
</reference>
<comment type="cofactor">
    <cofactor evidence="1">
        <name>NAD(+)</name>
        <dbReference type="ChEBI" id="CHEBI:57540"/>
    </cofactor>
</comment>